<evidence type="ECO:0000256" key="6">
    <source>
        <dbReference type="ARBA" id="ARBA00023033"/>
    </source>
</evidence>
<dbReference type="PANTHER" id="PTHR24300">
    <property type="entry name" value="CYTOCHROME P450 508A4-RELATED"/>
    <property type="match status" value="1"/>
</dbReference>
<feature type="chain" id="PRO_5041216587" description="Cytochrome P450" evidence="9">
    <location>
        <begin position="25"/>
        <end position="508"/>
    </location>
</feature>
<dbReference type="Proteomes" id="UP001175271">
    <property type="component" value="Unassembled WGS sequence"/>
</dbReference>
<dbReference type="GO" id="GO:0005506">
    <property type="term" value="F:iron ion binding"/>
    <property type="evidence" value="ECO:0007669"/>
    <property type="project" value="InterPro"/>
</dbReference>
<gene>
    <name evidence="10" type="ORF">QR680_010226</name>
</gene>
<keyword evidence="4 8" id="KW-0560">Oxidoreductase</keyword>
<dbReference type="GO" id="GO:0006805">
    <property type="term" value="P:xenobiotic metabolic process"/>
    <property type="evidence" value="ECO:0007669"/>
    <property type="project" value="TreeGrafter"/>
</dbReference>
<dbReference type="InterPro" id="IPR001128">
    <property type="entry name" value="Cyt_P450"/>
</dbReference>
<protein>
    <recommendedName>
        <fullName evidence="12">Cytochrome P450</fullName>
    </recommendedName>
</protein>
<sequence length="508" mass="59142">MMVAFHTIALLIIVLYFWIKSVKRRDLPPGPTPLPIIGNAHQLFWGLLMGKSHIEVCLEWKRRYGNVFTIYVGPFHNVVFADYKTVVEAFVKNAEDYAARPWSFLFNDVRNNKGISFASGPGWLEQRRFSLKTLRDFGFGRNIMQQRILDEFRYRTGELDRQFRELKGKSMIINPRLFLDILIASIVNRVLVGYRYDEGHMDEFQILKLALDQEFETMTLWDTVFINKTNYKLPGFYQRYKMIGEQQEVLVDHMQRTVVKRREEIASGSHLLDIENDGEDYLDAYYIMLDKKKKNDEFTGWFSDEALAANLSDLWMAGTQTTIVALLWFFVFALNDLAVQKKLREESYSITKGDRDVELTDRPNMPYTNAVVTEVLRCGSILNFSFLRETTKETVVEGHVLPKKTSVVAQISIMFRDDKDYPDPGKFDPERFLRDKNLSKQVIAFGAGKRVCVGESLARAELFLIITNFVQKYKFWPLEELPPPTEELNSLLLLKKARPFLMNLEKVC</sequence>
<dbReference type="Gene3D" id="1.10.630.10">
    <property type="entry name" value="Cytochrome P450"/>
    <property type="match status" value="1"/>
</dbReference>
<feature type="signal peptide" evidence="9">
    <location>
        <begin position="1"/>
        <end position="24"/>
    </location>
</feature>
<evidence type="ECO:0000256" key="8">
    <source>
        <dbReference type="RuleBase" id="RU000461"/>
    </source>
</evidence>
<comment type="cofactor">
    <cofactor evidence="1 7">
        <name>heme</name>
        <dbReference type="ChEBI" id="CHEBI:30413"/>
    </cofactor>
</comment>
<dbReference type="GO" id="GO:0016712">
    <property type="term" value="F:oxidoreductase activity, acting on paired donors, with incorporation or reduction of molecular oxygen, reduced flavin or flavoprotein as one donor, and incorporation of one atom of oxygen"/>
    <property type="evidence" value="ECO:0007669"/>
    <property type="project" value="TreeGrafter"/>
</dbReference>
<comment type="caution">
    <text evidence="10">The sequence shown here is derived from an EMBL/GenBank/DDBJ whole genome shotgun (WGS) entry which is preliminary data.</text>
</comment>
<evidence type="ECO:0000256" key="3">
    <source>
        <dbReference type="ARBA" id="ARBA00022723"/>
    </source>
</evidence>
<keyword evidence="3 7" id="KW-0479">Metal-binding</keyword>
<dbReference type="InterPro" id="IPR036396">
    <property type="entry name" value="Cyt_P450_sf"/>
</dbReference>
<evidence type="ECO:0000313" key="10">
    <source>
        <dbReference type="EMBL" id="KAK0427441.1"/>
    </source>
</evidence>
<comment type="similarity">
    <text evidence="2 8">Belongs to the cytochrome P450 family.</text>
</comment>
<proteinExistence type="inferred from homology"/>
<dbReference type="PANTHER" id="PTHR24300:SF375">
    <property type="entry name" value="CYTOCHROME P450 FAMILY"/>
    <property type="match status" value="1"/>
</dbReference>
<evidence type="ECO:0000256" key="2">
    <source>
        <dbReference type="ARBA" id="ARBA00010617"/>
    </source>
</evidence>
<evidence type="ECO:0000256" key="1">
    <source>
        <dbReference type="ARBA" id="ARBA00001971"/>
    </source>
</evidence>
<evidence type="ECO:0000256" key="4">
    <source>
        <dbReference type="ARBA" id="ARBA00023002"/>
    </source>
</evidence>
<dbReference type="PRINTS" id="PR00385">
    <property type="entry name" value="P450"/>
</dbReference>
<evidence type="ECO:0000256" key="9">
    <source>
        <dbReference type="SAM" id="SignalP"/>
    </source>
</evidence>
<keyword evidence="7 8" id="KW-0349">Heme</keyword>
<dbReference type="FunFam" id="1.10.630.10:FF:000036">
    <property type="entry name" value="CYtochrome P450 family"/>
    <property type="match status" value="1"/>
</dbReference>
<evidence type="ECO:0000313" key="11">
    <source>
        <dbReference type="Proteomes" id="UP001175271"/>
    </source>
</evidence>
<dbReference type="GO" id="GO:0005737">
    <property type="term" value="C:cytoplasm"/>
    <property type="evidence" value="ECO:0007669"/>
    <property type="project" value="TreeGrafter"/>
</dbReference>
<dbReference type="Pfam" id="PF00067">
    <property type="entry name" value="p450"/>
    <property type="match status" value="1"/>
</dbReference>
<keyword evidence="5 7" id="KW-0408">Iron</keyword>
<dbReference type="PROSITE" id="PS00086">
    <property type="entry name" value="CYTOCHROME_P450"/>
    <property type="match status" value="1"/>
</dbReference>
<dbReference type="GO" id="GO:0006082">
    <property type="term" value="P:organic acid metabolic process"/>
    <property type="evidence" value="ECO:0007669"/>
    <property type="project" value="TreeGrafter"/>
</dbReference>
<feature type="binding site" description="axial binding residue" evidence="7">
    <location>
        <position position="452"/>
    </location>
    <ligand>
        <name>heme</name>
        <dbReference type="ChEBI" id="CHEBI:30413"/>
    </ligand>
    <ligandPart>
        <name>Fe</name>
        <dbReference type="ChEBI" id="CHEBI:18248"/>
    </ligandPart>
</feature>
<accession>A0AA39MAB1</accession>
<dbReference type="InterPro" id="IPR017972">
    <property type="entry name" value="Cyt_P450_CS"/>
</dbReference>
<dbReference type="EMBL" id="JAUCMV010000001">
    <property type="protein sequence ID" value="KAK0427441.1"/>
    <property type="molecule type" value="Genomic_DNA"/>
</dbReference>
<evidence type="ECO:0000256" key="5">
    <source>
        <dbReference type="ARBA" id="ARBA00023004"/>
    </source>
</evidence>
<keyword evidence="11" id="KW-1185">Reference proteome</keyword>
<reference evidence="10" key="1">
    <citation type="submission" date="2023-06" db="EMBL/GenBank/DDBJ databases">
        <title>Genomic analysis of the entomopathogenic nematode Steinernema hermaphroditum.</title>
        <authorList>
            <person name="Schwarz E.M."/>
            <person name="Heppert J.K."/>
            <person name="Baniya A."/>
            <person name="Schwartz H.T."/>
            <person name="Tan C.-H."/>
            <person name="Antoshechkin I."/>
            <person name="Sternberg P.W."/>
            <person name="Goodrich-Blair H."/>
            <person name="Dillman A.R."/>
        </authorList>
    </citation>
    <scope>NUCLEOTIDE SEQUENCE</scope>
    <source>
        <strain evidence="10">PS9179</strain>
        <tissue evidence="10">Whole animal</tissue>
    </source>
</reference>
<dbReference type="InterPro" id="IPR050182">
    <property type="entry name" value="Cytochrome_P450_fam2"/>
</dbReference>
<dbReference type="AlphaFoldDB" id="A0AA39MAB1"/>
<dbReference type="InterPro" id="IPR002401">
    <property type="entry name" value="Cyt_P450_E_grp-I"/>
</dbReference>
<organism evidence="10 11">
    <name type="scientific">Steinernema hermaphroditum</name>
    <dbReference type="NCBI Taxonomy" id="289476"/>
    <lineage>
        <taxon>Eukaryota</taxon>
        <taxon>Metazoa</taxon>
        <taxon>Ecdysozoa</taxon>
        <taxon>Nematoda</taxon>
        <taxon>Chromadorea</taxon>
        <taxon>Rhabditida</taxon>
        <taxon>Tylenchina</taxon>
        <taxon>Panagrolaimomorpha</taxon>
        <taxon>Strongyloidoidea</taxon>
        <taxon>Steinernematidae</taxon>
        <taxon>Steinernema</taxon>
    </lineage>
</organism>
<dbReference type="CDD" id="cd20617">
    <property type="entry name" value="CYP1_2-like"/>
    <property type="match status" value="1"/>
</dbReference>
<keyword evidence="6 8" id="KW-0503">Monooxygenase</keyword>
<dbReference type="GO" id="GO:0020037">
    <property type="term" value="F:heme binding"/>
    <property type="evidence" value="ECO:0007669"/>
    <property type="project" value="InterPro"/>
</dbReference>
<dbReference type="SUPFAM" id="SSF48264">
    <property type="entry name" value="Cytochrome P450"/>
    <property type="match status" value="1"/>
</dbReference>
<evidence type="ECO:0008006" key="12">
    <source>
        <dbReference type="Google" id="ProtNLM"/>
    </source>
</evidence>
<keyword evidence="9" id="KW-0732">Signal</keyword>
<name>A0AA39MAB1_9BILA</name>
<dbReference type="PRINTS" id="PR00463">
    <property type="entry name" value="EP450I"/>
</dbReference>
<evidence type="ECO:0000256" key="7">
    <source>
        <dbReference type="PIRSR" id="PIRSR602401-1"/>
    </source>
</evidence>